<dbReference type="SMART" id="SM00353">
    <property type="entry name" value="HLH"/>
    <property type="match status" value="1"/>
</dbReference>
<reference evidence="3 4" key="1">
    <citation type="submission" date="2024-01" db="EMBL/GenBank/DDBJ databases">
        <authorList>
            <consortium name="Genoscope - CEA"/>
            <person name="William W."/>
        </authorList>
    </citation>
    <scope>NUCLEOTIDE SEQUENCE [LARGE SCALE GENOMIC DNA]</scope>
    <source>
        <strain evidence="3 4">29B2s-10</strain>
    </source>
</reference>
<feature type="region of interest" description="Disordered" evidence="1">
    <location>
        <begin position="331"/>
        <end position="550"/>
    </location>
</feature>
<feature type="compositionally biased region" description="Polar residues" evidence="1">
    <location>
        <begin position="46"/>
        <end position="112"/>
    </location>
</feature>
<feature type="compositionally biased region" description="Polar residues" evidence="1">
    <location>
        <begin position="1"/>
        <end position="11"/>
    </location>
</feature>
<accession>A0ABP0EG94</accession>
<feature type="compositionally biased region" description="Polar residues" evidence="1">
    <location>
        <begin position="127"/>
        <end position="147"/>
    </location>
</feature>
<feature type="compositionally biased region" description="Low complexity" evidence="1">
    <location>
        <begin position="371"/>
        <end position="381"/>
    </location>
</feature>
<feature type="region of interest" description="Disordered" evidence="1">
    <location>
        <begin position="127"/>
        <end position="221"/>
    </location>
</feature>
<dbReference type="Pfam" id="PF00010">
    <property type="entry name" value="HLH"/>
    <property type="match status" value="1"/>
</dbReference>
<feature type="compositionally biased region" description="Low complexity" evidence="1">
    <location>
        <begin position="493"/>
        <end position="510"/>
    </location>
</feature>
<proteinExistence type="predicted"/>
<protein>
    <recommendedName>
        <fullName evidence="2">BHLH domain-containing protein</fullName>
    </recommendedName>
</protein>
<feature type="compositionally biased region" description="Low complexity" evidence="1">
    <location>
        <begin position="199"/>
        <end position="208"/>
    </location>
</feature>
<evidence type="ECO:0000313" key="3">
    <source>
        <dbReference type="EMBL" id="CAK7914630.1"/>
    </source>
</evidence>
<feature type="region of interest" description="Disordered" evidence="1">
    <location>
        <begin position="260"/>
        <end position="284"/>
    </location>
</feature>
<organism evidence="3 4">
    <name type="scientific">[Candida] anglica</name>
    <dbReference type="NCBI Taxonomy" id="148631"/>
    <lineage>
        <taxon>Eukaryota</taxon>
        <taxon>Fungi</taxon>
        <taxon>Dikarya</taxon>
        <taxon>Ascomycota</taxon>
        <taxon>Saccharomycotina</taxon>
        <taxon>Pichiomycetes</taxon>
        <taxon>Debaryomycetaceae</taxon>
        <taxon>Kurtzmaniella</taxon>
    </lineage>
</organism>
<evidence type="ECO:0000256" key="1">
    <source>
        <dbReference type="SAM" id="MobiDB-lite"/>
    </source>
</evidence>
<gene>
    <name evidence="3" type="ORF">CAAN4_F17304</name>
</gene>
<evidence type="ECO:0000313" key="4">
    <source>
        <dbReference type="Proteomes" id="UP001497600"/>
    </source>
</evidence>
<evidence type="ECO:0000259" key="2">
    <source>
        <dbReference type="PROSITE" id="PS50888"/>
    </source>
</evidence>
<dbReference type="PROSITE" id="PS50888">
    <property type="entry name" value="BHLH"/>
    <property type="match status" value="1"/>
</dbReference>
<feature type="compositionally biased region" description="Low complexity" evidence="1">
    <location>
        <begin position="390"/>
        <end position="409"/>
    </location>
</feature>
<sequence>MEQHDWSSTFSPPDREMFFGDLNEQIVQTDERTPNHPSVVPPPPASTGSNASGPRSASVSQSNTPANFSEQDQYFLQQIENNLYDSNSGTPSNQPSIKTSGPGTSRGTPQTFDNLHFILPEDLHYQEGQSYNQPPPTQSTHQQNRQKSSPHSRSQQQFHHHHHHQQQQPPPPPSQTNLHMPQIRRNMSSSGEELHHHSTSISGASTSTAFPPSIQPPQTPSMLANKSIQRSVEHTPKAFASPILPGQNEKSYNDQHYFHKHHNHRNSTDGSSSSTFQHQPQSQHIRPDAIFTPLVSPAVTPLETQVNSNKSGASGAGFPPLQAVFEPLTSPALNAQQDKRRTSSSLYGPTDEPKLNTSSKRRTPHGTPILSANNSSNNTSSRSKKSPMVKPKSGTPSSSSVKSPLTTMSPFDKLPEAAGTPTSDQSQSQFQPPPSSQHSHIRTSNESTPMLPPQSKKVEIKKETPAATMMGFTMGRLAEQQTDNNSHTKPRSSRASSISSRILPKSSSSSDTSPVLEGSDSPKINGLSRSNSKQMPTKKASHKVAEQGRRNRMNVAIQELSSLIPQYYHDDVSIPSKATTVELASKYIKNLLKELDSKKR</sequence>
<dbReference type="Gene3D" id="4.10.280.10">
    <property type="entry name" value="Helix-loop-helix DNA-binding domain"/>
    <property type="match status" value="1"/>
</dbReference>
<dbReference type="SUPFAM" id="SSF47459">
    <property type="entry name" value="HLH, helix-loop-helix DNA-binding domain"/>
    <property type="match status" value="1"/>
</dbReference>
<keyword evidence="4" id="KW-1185">Reference proteome</keyword>
<feature type="compositionally biased region" description="Polar residues" evidence="1">
    <location>
        <begin position="268"/>
        <end position="284"/>
    </location>
</feature>
<dbReference type="InterPro" id="IPR011598">
    <property type="entry name" value="bHLH_dom"/>
</dbReference>
<feature type="domain" description="BHLH" evidence="2">
    <location>
        <begin position="537"/>
        <end position="591"/>
    </location>
</feature>
<name>A0ABP0EG94_9ASCO</name>
<dbReference type="InterPro" id="IPR036638">
    <property type="entry name" value="HLH_DNA-bd_sf"/>
</dbReference>
<dbReference type="Proteomes" id="UP001497600">
    <property type="component" value="Chromosome F"/>
</dbReference>
<dbReference type="EMBL" id="OZ004258">
    <property type="protein sequence ID" value="CAK7914630.1"/>
    <property type="molecule type" value="Genomic_DNA"/>
</dbReference>
<feature type="region of interest" description="Disordered" evidence="1">
    <location>
        <begin position="1"/>
        <end position="112"/>
    </location>
</feature>